<protein>
    <submittedName>
        <fullName evidence="6">TetR/AcrR family transcriptional regulator</fullName>
    </submittedName>
</protein>
<dbReference type="PROSITE" id="PS01081">
    <property type="entry name" value="HTH_TETR_1"/>
    <property type="match status" value="1"/>
</dbReference>
<keyword evidence="1" id="KW-0805">Transcription regulation</keyword>
<evidence type="ECO:0000256" key="1">
    <source>
        <dbReference type="ARBA" id="ARBA00023015"/>
    </source>
</evidence>
<dbReference type="Pfam" id="PF00440">
    <property type="entry name" value="TetR_N"/>
    <property type="match status" value="1"/>
</dbReference>
<keyword evidence="7" id="KW-1185">Reference proteome</keyword>
<dbReference type="SUPFAM" id="SSF48498">
    <property type="entry name" value="Tetracyclin repressor-like, C-terminal domain"/>
    <property type="match status" value="1"/>
</dbReference>
<dbReference type="RefSeq" id="WP_152503025.1">
    <property type="nucleotide sequence ID" value="NZ_CP120863.1"/>
</dbReference>
<dbReference type="InterPro" id="IPR001647">
    <property type="entry name" value="HTH_TetR"/>
</dbReference>
<dbReference type="PROSITE" id="PS50977">
    <property type="entry name" value="HTH_TETR_2"/>
    <property type="match status" value="1"/>
</dbReference>
<accession>A0ABY8F6E1</accession>
<dbReference type="SUPFAM" id="SSF46689">
    <property type="entry name" value="Homeodomain-like"/>
    <property type="match status" value="1"/>
</dbReference>
<sequence>MTEKTDTRTRILDIAEAAVLEKGFEATSIDEIVAGAQISRGGFFYHFKDKNALARAMLERYIAVEDALYDDLFARARELSDDPLHSMLIGLKMLAEMLADMPNGHPGCVIAATAYQDRLFDNGVRELNRQAILSWRRRFRGMFEEIALVYQPNEDVNLDALGDMVSSVVEGGLVLQRALRENNSASEQIMLLRTYLKLLFSPRAN</sequence>
<name>A0ABY8F6E1_9HYPH</name>
<dbReference type="PANTHER" id="PTHR47506">
    <property type="entry name" value="TRANSCRIPTIONAL REGULATORY PROTEIN"/>
    <property type="match status" value="1"/>
</dbReference>
<keyword evidence="3" id="KW-0804">Transcription</keyword>
<proteinExistence type="predicted"/>
<dbReference type="EMBL" id="CP120863">
    <property type="protein sequence ID" value="WFE88850.1"/>
    <property type="molecule type" value="Genomic_DNA"/>
</dbReference>
<dbReference type="InterPro" id="IPR023772">
    <property type="entry name" value="DNA-bd_HTH_TetR-type_CS"/>
</dbReference>
<organism evidence="6 7">
    <name type="scientific">Roseibium porphyridii</name>
    <dbReference type="NCBI Taxonomy" id="2866279"/>
    <lineage>
        <taxon>Bacteria</taxon>
        <taxon>Pseudomonadati</taxon>
        <taxon>Pseudomonadota</taxon>
        <taxon>Alphaproteobacteria</taxon>
        <taxon>Hyphomicrobiales</taxon>
        <taxon>Stappiaceae</taxon>
        <taxon>Roseibium</taxon>
    </lineage>
</organism>
<dbReference type="Gene3D" id="1.10.357.10">
    <property type="entry name" value="Tetracycline Repressor, domain 2"/>
    <property type="match status" value="1"/>
</dbReference>
<dbReference type="Proteomes" id="UP001209803">
    <property type="component" value="Chromosome"/>
</dbReference>
<feature type="DNA-binding region" description="H-T-H motif" evidence="4">
    <location>
        <begin position="28"/>
        <end position="47"/>
    </location>
</feature>
<keyword evidence="2 4" id="KW-0238">DNA-binding</keyword>
<evidence type="ECO:0000256" key="4">
    <source>
        <dbReference type="PROSITE-ProRule" id="PRU00335"/>
    </source>
</evidence>
<evidence type="ECO:0000256" key="2">
    <source>
        <dbReference type="ARBA" id="ARBA00023125"/>
    </source>
</evidence>
<evidence type="ECO:0000259" key="5">
    <source>
        <dbReference type="PROSITE" id="PS50977"/>
    </source>
</evidence>
<evidence type="ECO:0000313" key="6">
    <source>
        <dbReference type="EMBL" id="WFE88850.1"/>
    </source>
</evidence>
<gene>
    <name evidence="6" type="ORF">K1718_22225</name>
</gene>
<reference evidence="6 7" key="1">
    <citation type="submission" date="2023-03" db="EMBL/GenBank/DDBJ databases">
        <title>Roseibium porphyridii sp. nov. and Roseibium rhodosorbium sp. nov. isolated from marine algae, Porphyridium cruentum and Rhodosorus marinus, respectively.</title>
        <authorList>
            <person name="Lee M.W."/>
            <person name="Choi B.J."/>
            <person name="Lee J.K."/>
            <person name="Choi D.G."/>
            <person name="Baek J.H."/>
            <person name="Bayburt H."/>
            <person name="Kim J.M."/>
            <person name="Han D.M."/>
            <person name="Kim K.H."/>
            <person name="Jeon C.O."/>
        </authorList>
    </citation>
    <scope>NUCLEOTIDE SEQUENCE [LARGE SCALE GENOMIC DNA]</scope>
    <source>
        <strain evidence="6 7">KMA01</strain>
    </source>
</reference>
<dbReference type="PRINTS" id="PR00455">
    <property type="entry name" value="HTHTETR"/>
</dbReference>
<feature type="domain" description="HTH tetR-type" evidence="5">
    <location>
        <begin position="5"/>
        <end position="65"/>
    </location>
</feature>
<dbReference type="PANTHER" id="PTHR47506:SF1">
    <property type="entry name" value="HTH-TYPE TRANSCRIPTIONAL REGULATOR YJDC"/>
    <property type="match status" value="1"/>
</dbReference>
<evidence type="ECO:0000313" key="7">
    <source>
        <dbReference type="Proteomes" id="UP001209803"/>
    </source>
</evidence>
<evidence type="ECO:0000256" key="3">
    <source>
        <dbReference type="ARBA" id="ARBA00023163"/>
    </source>
</evidence>
<dbReference type="InterPro" id="IPR009057">
    <property type="entry name" value="Homeodomain-like_sf"/>
</dbReference>
<dbReference type="InterPro" id="IPR036271">
    <property type="entry name" value="Tet_transcr_reg_TetR-rel_C_sf"/>
</dbReference>